<organism evidence="3 4">
    <name type="scientific">Puccinia sorghi</name>
    <dbReference type="NCBI Taxonomy" id="27349"/>
    <lineage>
        <taxon>Eukaryota</taxon>
        <taxon>Fungi</taxon>
        <taxon>Dikarya</taxon>
        <taxon>Basidiomycota</taxon>
        <taxon>Pucciniomycotina</taxon>
        <taxon>Pucciniomycetes</taxon>
        <taxon>Pucciniales</taxon>
        <taxon>Pucciniaceae</taxon>
        <taxon>Puccinia</taxon>
    </lineage>
</organism>
<dbReference type="EMBL" id="LAVV01004165">
    <property type="protein sequence ID" value="KNZ61648.1"/>
    <property type="molecule type" value="Genomic_DNA"/>
</dbReference>
<keyword evidence="4" id="KW-1185">Reference proteome</keyword>
<dbReference type="Pfam" id="PF20515">
    <property type="entry name" value="2OG-FeII_Oxy_6"/>
    <property type="match status" value="1"/>
</dbReference>
<evidence type="ECO:0000313" key="4">
    <source>
        <dbReference type="Proteomes" id="UP000037035"/>
    </source>
</evidence>
<feature type="compositionally biased region" description="Gly residues" evidence="1">
    <location>
        <begin position="28"/>
        <end position="37"/>
    </location>
</feature>
<reference evidence="3 4" key="1">
    <citation type="submission" date="2015-08" db="EMBL/GenBank/DDBJ databases">
        <title>Next Generation Sequencing and Analysis of the Genome of Puccinia sorghi L Schw, the Causal Agent of Maize Common Rust.</title>
        <authorList>
            <person name="Rochi L."/>
            <person name="Burguener G."/>
            <person name="Darino M."/>
            <person name="Turjanski A."/>
            <person name="Kreff E."/>
            <person name="Dieguez M.J."/>
            <person name="Sacco F."/>
        </authorList>
    </citation>
    <scope>NUCLEOTIDE SEQUENCE [LARGE SCALE GENOMIC DNA]</scope>
    <source>
        <strain evidence="3 4">RO10H11247</strain>
    </source>
</reference>
<proteinExistence type="predicted"/>
<comment type="caution">
    <text evidence="3">The sequence shown here is derived from an EMBL/GenBank/DDBJ whole genome shotgun (WGS) entry which is preliminary data.</text>
</comment>
<protein>
    <recommendedName>
        <fullName evidence="2">Tet-like 2OG-Fe(II) oxygenase domain-containing protein</fullName>
    </recommendedName>
</protein>
<feature type="domain" description="Tet-like 2OG-Fe(II) oxygenase" evidence="2">
    <location>
        <begin position="164"/>
        <end position="243"/>
    </location>
</feature>
<name>A0A0L6VLK2_9BASI</name>
<gene>
    <name evidence="3" type="ORF">VP01_1374g2</name>
</gene>
<evidence type="ECO:0000256" key="1">
    <source>
        <dbReference type="SAM" id="MobiDB-lite"/>
    </source>
</evidence>
<sequence>MQPTKIYGATHPRILTTPGWVAPSKNTQGGGDGGGGAADTLATPPPAPVGLEMAALLTLSDPQAALPVPCFPCGSRVEEFDVQPTFAAVGLCNPPQHCEEAGGLHLQSGFFPANRQLSIEQKDRKAVQSKTSLPNQSMIWHQVKFTPHNIYSTIPWVDNKPTCCPTPKEFISPVSSCSQVWGGLMWVIGWHKSYHKNQISGEYIKQFGPEDQIYFHSHYFKSSWVGEIIDDFFKKLAHEPVRNHGKTNFTFSKGPFLTWWVT</sequence>
<evidence type="ECO:0000313" key="3">
    <source>
        <dbReference type="EMBL" id="KNZ61648.1"/>
    </source>
</evidence>
<dbReference type="Proteomes" id="UP000037035">
    <property type="component" value="Unassembled WGS sequence"/>
</dbReference>
<accession>A0A0L6VLK2</accession>
<dbReference type="OrthoDB" id="2518877at2759"/>
<dbReference type="AlphaFoldDB" id="A0A0L6VLK2"/>
<dbReference type="VEuPathDB" id="FungiDB:VP01_1374g2"/>
<evidence type="ECO:0000259" key="2">
    <source>
        <dbReference type="Pfam" id="PF20515"/>
    </source>
</evidence>
<dbReference type="InterPro" id="IPR046798">
    <property type="entry name" value="2OG-FeII_Oxy_6"/>
</dbReference>
<feature type="region of interest" description="Disordered" evidence="1">
    <location>
        <begin position="17"/>
        <end position="39"/>
    </location>
</feature>